<accession>A0A974SNG2</accession>
<protein>
    <submittedName>
        <fullName evidence="8">Methyl-accepting chemotaxis protein</fullName>
    </submittedName>
</protein>
<feature type="domain" description="HAMP" evidence="7">
    <location>
        <begin position="346"/>
        <end position="384"/>
    </location>
</feature>
<dbReference type="Pfam" id="PF00015">
    <property type="entry name" value="MCPsignal"/>
    <property type="match status" value="1"/>
</dbReference>
<dbReference type="Gene3D" id="1.10.287.950">
    <property type="entry name" value="Methyl-accepting chemotaxis protein"/>
    <property type="match status" value="1"/>
</dbReference>
<dbReference type="GO" id="GO:0004888">
    <property type="term" value="F:transmembrane signaling receptor activity"/>
    <property type="evidence" value="ECO:0007669"/>
    <property type="project" value="InterPro"/>
</dbReference>
<dbReference type="Proteomes" id="UP000663444">
    <property type="component" value="Chromosome"/>
</dbReference>
<dbReference type="PROSITE" id="PS50111">
    <property type="entry name" value="CHEMOTAXIS_TRANSDUC_2"/>
    <property type="match status" value="1"/>
</dbReference>
<comment type="subcellular location">
    <subcellularLocation>
        <location evidence="1">Membrane</location>
    </subcellularLocation>
</comment>
<evidence type="ECO:0000256" key="2">
    <source>
        <dbReference type="ARBA" id="ARBA00023224"/>
    </source>
</evidence>
<sequence length="661" mass="70930">MNRMRFAVRFIIIGAAGGLLVAALLAQFLVAVNERLSKTRDEVDGVARVVALRGVSQLVDRHLLASSLVAFGDSSASEKDAAGLRQQIGAALSAAGKQAQGSAVLDDAWKALDKEWQLFNQVIANSSAPEIRELHQRFADRLAALARLTADEAGLTLDPEVDANYLYDTLVNRLPQLLETVGQIRLRVANIASVQMIDATDVGRLDRLTGDAVSQLGRVKENLDKVGRAAPELKAGFDKGLAEVQKGIDLTRRLIDGRLVSAGDINIPVPEALEKTDPARLATQQLEGLVAKSLQGRLEARLGELERKRNLNLFAVLAGMLVAGYLSVGSYLSMQAGTRCLMEGGKRLADGELGYRIAVGTRDEFADIAESFNRMADAFRGVINTLQTSAGALLDAAHTMNDATHQLAASSSEQSRLTQETASSADAMADSIRSVATNAGEVDHIARDSRQQTDDGYKNLMRMLDEIRVVREAVEQIAVTVAEFVQATMDIHGMTGQVRDIAEQTNLLALNAAIEAARAGEHGRGFAVVADEVRKLAEKSAKSANEIDRLTQEINARSDGVTGAITRGKDSLSASEGFLQDVSGRLSSASESVAKTSEGVDVITGAMRSQAESVQAIRDFVVRIADMASQNDAVVGRAEQEAERLEHLSQELRGLVARFRV</sequence>
<dbReference type="SMART" id="SM00283">
    <property type="entry name" value="MA"/>
    <property type="match status" value="1"/>
</dbReference>
<keyword evidence="5" id="KW-0472">Membrane</keyword>
<keyword evidence="9" id="KW-1185">Reference proteome</keyword>
<dbReference type="PANTHER" id="PTHR32089">
    <property type="entry name" value="METHYL-ACCEPTING CHEMOTAXIS PROTEIN MCPB"/>
    <property type="match status" value="1"/>
</dbReference>
<gene>
    <name evidence="8" type="ORF">IWH25_16730</name>
</gene>
<dbReference type="InterPro" id="IPR003660">
    <property type="entry name" value="HAMP_dom"/>
</dbReference>
<comment type="similarity">
    <text evidence="3">Belongs to the methyl-accepting chemotaxis (MCP) protein family.</text>
</comment>
<evidence type="ECO:0000259" key="7">
    <source>
        <dbReference type="PROSITE" id="PS50885"/>
    </source>
</evidence>
<dbReference type="FunFam" id="1.10.287.950:FF:000001">
    <property type="entry name" value="Methyl-accepting chemotaxis sensory transducer"/>
    <property type="match status" value="1"/>
</dbReference>
<organism evidence="8 9">
    <name type="scientific">Azospira restricta</name>
    <dbReference type="NCBI Taxonomy" id="404405"/>
    <lineage>
        <taxon>Bacteria</taxon>
        <taxon>Pseudomonadati</taxon>
        <taxon>Pseudomonadota</taxon>
        <taxon>Betaproteobacteria</taxon>
        <taxon>Rhodocyclales</taxon>
        <taxon>Rhodocyclaceae</taxon>
        <taxon>Azospira</taxon>
    </lineage>
</organism>
<keyword evidence="5" id="KW-0812">Transmembrane</keyword>
<evidence type="ECO:0000259" key="6">
    <source>
        <dbReference type="PROSITE" id="PS50111"/>
    </source>
</evidence>
<evidence type="ECO:0000313" key="8">
    <source>
        <dbReference type="EMBL" id="QRJ63369.1"/>
    </source>
</evidence>
<dbReference type="Pfam" id="PF00672">
    <property type="entry name" value="HAMP"/>
    <property type="match status" value="1"/>
</dbReference>
<feature type="transmembrane region" description="Helical" evidence="5">
    <location>
        <begin position="6"/>
        <end position="30"/>
    </location>
</feature>
<dbReference type="RefSeq" id="WP_203386896.1">
    <property type="nucleotide sequence ID" value="NZ_CP064781.1"/>
</dbReference>
<dbReference type="GO" id="GO:0007165">
    <property type="term" value="P:signal transduction"/>
    <property type="evidence" value="ECO:0007669"/>
    <property type="project" value="UniProtKB-KW"/>
</dbReference>
<evidence type="ECO:0000256" key="5">
    <source>
        <dbReference type="SAM" id="Phobius"/>
    </source>
</evidence>
<proteinExistence type="inferred from homology"/>
<evidence type="ECO:0000313" key="9">
    <source>
        <dbReference type="Proteomes" id="UP000663444"/>
    </source>
</evidence>
<dbReference type="KEGG" id="ares:IWH25_16730"/>
<dbReference type="CDD" id="cd06225">
    <property type="entry name" value="HAMP"/>
    <property type="match status" value="1"/>
</dbReference>
<feature type="transmembrane region" description="Helical" evidence="5">
    <location>
        <begin position="311"/>
        <end position="332"/>
    </location>
</feature>
<dbReference type="InterPro" id="IPR004090">
    <property type="entry name" value="Chemotax_Me-accpt_rcpt"/>
</dbReference>
<reference evidence="8" key="1">
    <citation type="submission" date="2020-11" db="EMBL/GenBank/DDBJ databases">
        <title>Azospira restricta DSM 18626 genome sequence.</title>
        <authorList>
            <person name="Moe W.M."/>
        </authorList>
    </citation>
    <scope>NUCLEOTIDE SEQUENCE</scope>
    <source>
        <strain evidence="8">DSM 18626</strain>
    </source>
</reference>
<evidence type="ECO:0000256" key="1">
    <source>
        <dbReference type="ARBA" id="ARBA00004370"/>
    </source>
</evidence>
<dbReference type="PRINTS" id="PR00260">
    <property type="entry name" value="CHEMTRNSDUCR"/>
</dbReference>
<name>A0A974SNG2_9RHOO</name>
<evidence type="ECO:0000256" key="3">
    <source>
        <dbReference type="ARBA" id="ARBA00029447"/>
    </source>
</evidence>
<dbReference type="EMBL" id="CP064781">
    <property type="protein sequence ID" value="QRJ63369.1"/>
    <property type="molecule type" value="Genomic_DNA"/>
</dbReference>
<evidence type="ECO:0000256" key="4">
    <source>
        <dbReference type="PROSITE-ProRule" id="PRU00284"/>
    </source>
</evidence>
<dbReference type="GO" id="GO:0016020">
    <property type="term" value="C:membrane"/>
    <property type="evidence" value="ECO:0007669"/>
    <property type="project" value="UniProtKB-SubCell"/>
</dbReference>
<feature type="domain" description="Methyl-accepting transducer" evidence="6">
    <location>
        <begin position="389"/>
        <end position="625"/>
    </location>
</feature>
<dbReference type="InterPro" id="IPR004089">
    <property type="entry name" value="MCPsignal_dom"/>
</dbReference>
<dbReference type="GO" id="GO:0006935">
    <property type="term" value="P:chemotaxis"/>
    <property type="evidence" value="ECO:0007669"/>
    <property type="project" value="InterPro"/>
</dbReference>
<dbReference type="SMART" id="SM00304">
    <property type="entry name" value="HAMP"/>
    <property type="match status" value="1"/>
</dbReference>
<dbReference type="SUPFAM" id="SSF58104">
    <property type="entry name" value="Methyl-accepting chemotaxis protein (MCP) signaling domain"/>
    <property type="match status" value="1"/>
</dbReference>
<keyword evidence="2 4" id="KW-0807">Transducer</keyword>
<dbReference type="PROSITE" id="PS50885">
    <property type="entry name" value="HAMP"/>
    <property type="match status" value="1"/>
</dbReference>
<dbReference type="AlphaFoldDB" id="A0A974SNG2"/>
<dbReference type="PANTHER" id="PTHR32089:SF112">
    <property type="entry name" value="LYSOZYME-LIKE PROTEIN-RELATED"/>
    <property type="match status" value="1"/>
</dbReference>
<keyword evidence="5" id="KW-1133">Transmembrane helix</keyword>